<dbReference type="Pfam" id="PF19420">
    <property type="entry name" value="DDAH_eukar"/>
    <property type="match status" value="1"/>
</dbReference>
<dbReference type="Gene3D" id="3.75.10.10">
    <property type="entry name" value="L-arginine/glycine Amidinotransferase, Chain A"/>
    <property type="match status" value="1"/>
</dbReference>
<dbReference type="PANTHER" id="PTHR43224">
    <property type="entry name" value="AMIDINOTRANSFERASE"/>
    <property type="match status" value="1"/>
</dbReference>
<dbReference type="PIRSF" id="PIRSF028188">
    <property type="entry name" value="Amdntrnsf_FN0238"/>
    <property type="match status" value="1"/>
</dbReference>
<dbReference type="EMBL" id="ANLA01000013">
    <property type="protein sequence ID" value="EMQ94903.1"/>
    <property type="molecule type" value="Genomic_DNA"/>
</dbReference>
<gene>
    <name evidence="1" type="ORF">D778_00263</name>
</gene>
<dbReference type="OrthoDB" id="9788268at2"/>
<dbReference type="PANTHER" id="PTHR43224:SF1">
    <property type="entry name" value="AMIDINOTRANSFERASE"/>
    <property type="match status" value="1"/>
</dbReference>
<reference evidence="1 2" key="1">
    <citation type="submission" date="2012-12" db="EMBL/GenBank/DDBJ databases">
        <title>Genome assembly of Formosa sp. AK20.</title>
        <authorList>
            <person name="Kumar R."/>
            <person name="Khatri I."/>
            <person name="Vaidya B."/>
            <person name="Subramanian S."/>
            <person name="Pinnaka A."/>
        </authorList>
    </citation>
    <scope>NUCLEOTIDE SEQUENCE [LARGE SCALE GENOMIC DNA]</scope>
    <source>
        <strain evidence="1 2">AK20</strain>
    </source>
</reference>
<evidence type="ECO:0000313" key="1">
    <source>
        <dbReference type="EMBL" id="EMQ94903.1"/>
    </source>
</evidence>
<sequence>MNQTTNTILMIRPVQFRMNEQTAVNNYFQEDLDLKNAVINTKAQEEFDAFVEKLQAVGVHVIVVSDNKELDTPDSVFPNNWVSFHENGDVALYPMFAENRRKERREDILEHIEAQGFTIENIVDYTSAEKEGIFLEGTGSLLLDRVNKKAYCALSARADEDLFIEFCEDFEYTPVIFTAYQTVEGERKPIYHTNVMMCLAETFAVICLDSIDDKKERKNVLKHLKEDGKEVIVITEDQVANFAGNMLQVRGLDNKRFLVMSQAAHDSLTTAQIKTIEKHCDILSSSLETIETCGGGSARCMMAEIFLPKN</sequence>
<dbReference type="eggNOG" id="COG4874">
    <property type="taxonomic scope" value="Bacteria"/>
</dbReference>
<protein>
    <recommendedName>
        <fullName evidence="3">Amidinotransferase</fullName>
    </recommendedName>
</protein>
<dbReference type="PATRIC" id="fig|1137281.3.peg.1697"/>
<proteinExistence type="predicted"/>
<dbReference type="SUPFAM" id="SSF55909">
    <property type="entry name" value="Pentein"/>
    <property type="match status" value="1"/>
</dbReference>
<comment type="caution">
    <text evidence="1">The sequence shown here is derived from an EMBL/GenBank/DDBJ whole genome shotgun (WGS) entry which is preliminary data.</text>
</comment>
<dbReference type="RefSeq" id="WP_007649659.1">
    <property type="nucleotide sequence ID" value="NZ_ANLA01000013.1"/>
</dbReference>
<dbReference type="InterPro" id="IPR014541">
    <property type="entry name" value="Amdntrnsf_FN0238"/>
</dbReference>
<accession>M7N8W2</accession>
<dbReference type="AlphaFoldDB" id="M7N8W2"/>
<evidence type="ECO:0008006" key="3">
    <source>
        <dbReference type="Google" id="ProtNLM"/>
    </source>
</evidence>
<name>M7N8W2_9FLAO</name>
<evidence type="ECO:0000313" key="2">
    <source>
        <dbReference type="Proteomes" id="UP000012024"/>
    </source>
</evidence>
<keyword evidence="2" id="KW-1185">Reference proteome</keyword>
<dbReference type="GeneID" id="98641577"/>
<organism evidence="1 2">
    <name type="scientific">Xanthomarina gelatinilytica</name>
    <dbReference type="NCBI Taxonomy" id="1137281"/>
    <lineage>
        <taxon>Bacteria</taxon>
        <taxon>Pseudomonadati</taxon>
        <taxon>Bacteroidota</taxon>
        <taxon>Flavobacteriia</taxon>
        <taxon>Flavobacteriales</taxon>
        <taxon>Flavobacteriaceae</taxon>
        <taxon>Xanthomarina</taxon>
    </lineage>
</organism>
<dbReference type="Proteomes" id="UP000012024">
    <property type="component" value="Unassembled WGS sequence"/>
</dbReference>
<dbReference type="NCBIfam" id="NF046062">
    <property type="entry name" value="citrull_CtlX"/>
    <property type="match status" value="1"/>
</dbReference>